<reference evidence="7 9" key="1">
    <citation type="submission" date="2023-07" db="EMBL/GenBank/DDBJ databases">
        <title>Unpublished Manusciprt.</title>
        <authorList>
            <person name="Aydin F."/>
            <person name="Tarhane S."/>
            <person name="Saticioglu I.B."/>
            <person name="Karakaya E."/>
            <person name="Abay S."/>
            <person name="Guran O."/>
            <person name="Bozkurt E."/>
            <person name="Uzum N."/>
            <person name="Olgun K."/>
            <person name="Jablonski D."/>
        </authorList>
    </citation>
    <scope>NUCLEOTIDE SEQUENCE</scope>
    <source>
        <strain evidence="9">faydin-H75</strain>
        <strain evidence="7">Faydin-H76</strain>
    </source>
</reference>
<feature type="transmembrane region" description="Helical" evidence="5">
    <location>
        <begin position="110"/>
        <end position="127"/>
    </location>
</feature>
<feature type="transmembrane region" description="Helical" evidence="5">
    <location>
        <begin position="186"/>
        <end position="203"/>
    </location>
</feature>
<feature type="transmembrane region" description="Helical" evidence="5">
    <location>
        <begin position="15"/>
        <end position="47"/>
    </location>
</feature>
<evidence type="ECO:0000256" key="1">
    <source>
        <dbReference type="ARBA" id="ARBA00004141"/>
    </source>
</evidence>
<protein>
    <recommendedName>
        <fullName evidence="5">Probable membrane transporter protein</fullName>
    </recommendedName>
</protein>
<keyword evidence="5" id="KW-1003">Cell membrane</keyword>
<keyword evidence="2 5" id="KW-0812">Transmembrane</keyword>
<reference evidence="6 8" key="3">
    <citation type="journal article" date="2024" name="Syst. Appl. Microbiol.">
        <title>Helicobacter cappadocius sp. nov., from lizards: The first psychrotrophic Helicobacter species.</title>
        <authorList>
            <person name="Aydin F."/>
            <person name="Tarhane S."/>
            <person name="Karakaya E."/>
            <person name="Abay S."/>
            <person name="Kayman T."/>
            <person name="Guran O."/>
            <person name="Bozkurt E."/>
            <person name="Uzum N."/>
            <person name="Avci A."/>
            <person name="Olgun K."/>
            <person name="Jablonski D."/>
            <person name="Guran C."/>
            <person name="Burcin Saticioglu I."/>
        </authorList>
    </citation>
    <scope>NUCLEOTIDE SEQUENCE [LARGE SCALE GENOMIC DNA]</scope>
    <source>
        <strain evidence="6">Faydin-H75</strain>
        <strain evidence="8">faydin-H76</strain>
    </source>
</reference>
<dbReference type="AlphaFoldDB" id="A0AA90T5A9"/>
<evidence type="ECO:0000256" key="3">
    <source>
        <dbReference type="ARBA" id="ARBA00022989"/>
    </source>
</evidence>
<name>A0AA90T5A9_9HELI</name>
<feature type="transmembrane region" description="Helical" evidence="5">
    <location>
        <begin position="246"/>
        <end position="265"/>
    </location>
</feature>
<evidence type="ECO:0000313" key="7">
    <source>
        <dbReference type="EMBL" id="MDP2539228.1"/>
    </source>
</evidence>
<dbReference type="Proteomes" id="UP001240777">
    <property type="component" value="Unassembled WGS sequence"/>
</dbReference>
<dbReference type="EMBL" id="JAUYZK010000007">
    <property type="protein sequence ID" value="MDP2539228.1"/>
    <property type="molecule type" value="Genomic_DNA"/>
</dbReference>
<evidence type="ECO:0000256" key="4">
    <source>
        <dbReference type="ARBA" id="ARBA00023136"/>
    </source>
</evidence>
<keyword evidence="9" id="KW-1185">Reference proteome</keyword>
<evidence type="ECO:0000256" key="5">
    <source>
        <dbReference type="RuleBase" id="RU363041"/>
    </source>
</evidence>
<feature type="transmembrane region" description="Helical" evidence="5">
    <location>
        <begin position="147"/>
        <end position="179"/>
    </location>
</feature>
<feature type="transmembrane region" description="Helical" evidence="5">
    <location>
        <begin position="215"/>
        <end position="234"/>
    </location>
</feature>
<organism evidence="7 8">
    <name type="scientific">Helicobacter cappadocius</name>
    <dbReference type="NCBI Taxonomy" id="3063998"/>
    <lineage>
        <taxon>Bacteria</taxon>
        <taxon>Pseudomonadati</taxon>
        <taxon>Campylobacterota</taxon>
        <taxon>Epsilonproteobacteria</taxon>
        <taxon>Campylobacterales</taxon>
        <taxon>Helicobacteraceae</taxon>
        <taxon>Helicobacter</taxon>
    </lineage>
</organism>
<keyword evidence="4 5" id="KW-0472">Membrane</keyword>
<gene>
    <name evidence="6" type="ORF">Q5I04_05385</name>
    <name evidence="7" type="ORF">Q5I06_05515</name>
</gene>
<dbReference type="InterPro" id="IPR002781">
    <property type="entry name" value="TM_pro_TauE-like"/>
</dbReference>
<evidence type="ECO:0000313" key="8">
    <source>
        <dbReference type="Proteomes" id="UP001177258"/>
    </source>
</evidence>
<dbReference type="GO" id="GO:0005886">
    <property type="term" value="C:plasma membrane"/>
    <property type="evidence" value="ECO:0007669"/>
    <property type="project" value="UniProtKB-SubCell"/>
</dbReference>
<dbReference type="PANTHER" id="PTHR43701:SF2">
    <property type="entry name" value="MEMBRANE TRANSPORTER PROTEIN YJNA-RELATED"/>
    <property type="match status" value="1"/>
</dbReference>
<dbReference type="EMBL" id="JAUPEV010000007">
    <property type="protein sequence ID" value="MDO7253342.1"/>
    <property type="molecule type" value="Genomic_DNA"/>
</dbReference>
<evidence type="ECO:0000313" key="9">
    <source>
        <dbReference type="Proteomes" id="UP001240777"/>
    </source>
</evidence>
<comment type="similarity">
    <text evidence="5">Belongs to the 4-toluene sulfonate uptake permease (TSUP) (TC 2.A.102) family.</text>
</comment>
<dbReference type="Proteomes" id="UP001177258">
    <property type="component" value="Unassembled WGS sequence"/>
</dbReference>
<proteinExistence type="inferred from homology"/>
<sequence>MELDTLIQSGTHLDILIYICVGLISGIAAGFFGIGGGTIIVPLMLVLKYPMQHAIGISVMQMIFSSVFGSFINYKKGLLIVKDGIYAGIGGLIGASFSGIVLGNVSSETLKILFLCITFYSFIKYAFKVKSSVNNNPPATSPLQRNLILILAGALTGVFAISLGIGGGLLMVPILGYYLGYQSKQAVPASLFFVIFASISGTISLHNQNVIDTAVLYAGFYIGIASMMGVWIGIKLIEISSGKIHRIALLSIYMLSMLVTAYKLITG</sequence>
<dbReference type="PANTHER" id="PTHR43701">
    <property type="entry name" value="MEMBRANE TRANSPORTER PROTEIN MJ0441-RELATED"/>
    <property type="match status" value="1"/>
</dbReference>
<feature type="transmembrane region" description="Helical" evidence="5">
    <location>
        <begin position="54"/>
        <end position="72"/>
    </location>
</feature>
<comment type="subcellular location">
    <subcellularLocation>
        <location evidence="5">Cell membrane</location>
        <topology evidence="5">Multi-pass membrane protein</topology>
    </subcellularLocation>
    <subcellularLocation>
        <location evidence="1">Membrane</location>
        <topology evidence="1">Multi-pass membrane protein</topology>
    </subcellularLocation>
</comment>
<reference evidence="6" key="2">
    <citation type="submission" date="2023-07" db="EMBL/GenBank/DDBJ databases">
        <authorList>
            <person name="Aydin F."/>
            <person name="Tarhane S."/>
            <person name="Saticioglu I.B."/>
            <person name="Karakaya E."/>
            <person name="Abay S."/>
            <person name="Guran O."/>
            <person name="Bozkurt E."/>
            <person name="Uzum N."/>
            <person name="Olgun K."/>
            <person name="Jablonski D."/>
        </authorList>
    </citation>
    <scope>NUCLEOTIDE SEQUENCE</scope>
    <source>
        <strain evidence="6">Faydin-H75</strain>
    </source>
</reference>
<keyword evidence="3 5" id="KW-1133">Transmembrane helix</keyword>
<dbReference type="InterPro" id="IPR051598">
    <property type="entry name" value="TSUP/Inactive_protease-like"/>
</dbReference>
<accession>A0AA90T5A9</accession>
<dbReference type="Pfam" id="PF01925">
    <property type="entry name" value="TauE"/>
    <property type="match status" value="1"/>
</dbReference>
<feature type="transmembrane region" description="Helical" evidence="5">
    <location>
        <begin position="84"/>
        <end position="103"/>
    </location>
</feature>
<evidence type="ECO:0000256" key="2">
    <source>
        <dbReference type="ARBA" id="ARBA00022692"/>
    </source>
</evidence>
<dbReference type="RefSeq" id="WP_305517189.1">
    <property type="nucleotide sequence ID" value="NZ_JAUPEV010000007.1"/>
</dbReference>
<evidence type="ECO:0000313" key="6">
    <source>
        <dbReference type="EMBL" id="MDO7253342.1"/>
    </source>
</evidence>
<comment type="caution">
    <text evidence="7">The sequence shown here is derived from an EMBL/GenBank/DDBJ whole genome shotgun (WGS) entry which is preliminary data.</text>
</comment>